<evidence type="ECO:0000313" key="2">
    <source>
        <dbReference type="Proteomes" id="UP000249166"/>
    </source>
</evidence>
<dbReference type="Proteomes" id="UP000249166">
    <property type="component" value="Unassembled WGS sequence"/>
</dbReference>
<gene>
    <name evidence="1" type="ORF">DBZ45_10770</name>
</gene>
<comment type="caution">
    <text evidence="1">The sequence shown here is derived from an EMBL/GenBank/DDBJ whole genome shotgun (WGS) entry which is preliminary data.</text>
</comment>
<dbReference type="AlphaFoldDB" id="A0A328HGM3"/>
<name>A0A328HGM3_ARTGO</name>
<reference evidence="1 2" key="1">
    <citation type="submission" date="2018-04" db="EMBL/GenBank/DDBJ databases">
        <title>Bacteria isolated from cave deposits of Manipur.</title>
        <authorList>
            <person name="Sahoo D."/>
            <person name="Sarangthem I."/>
            <person name="Nandeibam J."/>
        </authorList>
    </citation>
    <scope>NUCLEOTIDE SEQUENCE [LARGE SCALE GENOMIC DNA]</scope>
    <source>
        <strain evidence="2">mrc11</strain>
    </source>
</reference>
<dbReference type="EMBL" id="QLNP01000074">
    <property type="protein sequence ID" value="RAM37291.1"/>
    <property type="molecule type" value="Genomic_DNA"/>
</dbReference>
<evidence type="ECO:0000313" key="1">
    <source>
        <dbReference type="EMBL" id="RAM37291.1"/>
    </source>
</evidence>
<proteinExistence type="predicted"/>
<accession>A0A328HGM3</accession>
<protein>
    <submittedName>
        <fullName evidence="1">Uncharacterized protein</fullName>
    </submittedName>
</protein>
<organism evidence="1 2">
    <name type="scientific">Arthrobacter globiformis</name>
    <dbReference type="NCBI Taxonomy" id="1665"/>
    <lineage>
        <taxon>Bacteria</taxon>
        <taxon>Bacillati</taxon>
        <taxon>Actinomycetota</taxon>
        <taxon>Actinomycetes</taxon>
        <taxon>Micrococcales</taxon>
        <taxon>Micrococcaceae</taxon>
        <taxon>Arthrobacter</taxon>
    </lineage>
</organism>
<dbReference type="RefSeq" id="WP_111903895.1">
    <property type="nucleotide sequence ID" value="NZ_QLNP01000074.1"/>
</dbReference>
<sequence>MGTDHHQATQGLFIVGGLIKSKVTIDDRHILQEHLSNLLQVHNLVVLVGSGASFHLGSPQTRNLNNEKVMELIVDSGDIVDDGDAALLNLLNPGDDGDLERLLNALQLAAALAVHTQGDGVTLGEGAAAKAFDVDALESLRHKIGSALVEACKLPRRRGAP</sequence>